<name>A0AAV3UL63_9EURY</name>
<evidence type="ECO:0000313" key="3">
    <source>
        <dbReference type="Proteomes" id="UP001501729"/>
    </source>
</evidence>
<keyword evidence="1" id="KW-1133">Transmembrane helix</keyword>
<keyword evidence="3" id="KW-1185">Reference proteome</keyword>
<keyword evidence="1" id="KW-0812">Transmembrane</keyword>
<evidence type="ECO:0000313" key="2">
    <source>
        <dbReference type="EMBL" id="GAA5056408.1"/>
    </source>
</evidence>
<dbReference type="EMBL" id="BAABKX010000015">
    <property type="protein sequence ID" value="GAA5056408.1"/>
    <property type="molecule type" value="Genomic_DNA"/>
</dbReference>
<accession>A0AAV3UL63</accession>
<gene>
    <name evidence="2" type="ORF">GCM10025751_37180</name>
</gene>
<comment type="caution">
    <text evidence="2">The sequence shown here is derived from an EMBL/GenBank/DDBJ whole genome shotgun (WGS) entry which is preliminary data.</text>
</comment>
<evidence type="ECO:0000256" key="1">
    <source>
        <dbReference type="SAM" id="Phobius"/>
    </source>
</evidence>
<dbReference type="AlphaFoldDB" id="A0AAV3UL63"/>
<protein>
    <submittedName>
        <fullName evidence="2">Uncharacterized protein</fullName>
    </submittedName>
</protein>
<sequence>MGMILTLSPFWETVRWLGATVPFFSVLPTAIGILVVIRMFMADFSVRRPVPTPHDTEYRFDPDDFE</sequence>
<organism evidence="2 3">
    <name type="scientific">Haladaptatus pallidirubidus</name>
    <dbReference type="NCBI Taxonomy" id="1008152"/>
    <lineage>
        <taxon>Archaea</taxon>
        <taxon>Methanobacteriati</taxon>
        <taxon>Methanobacteriota</taxon>
        <taxon>Stenosarchaea group</taxon>
        <taxon>Halobacteria</taxon>
        <taxon>Halobacteriales</taxon>
        <taxon>Haladaptataceae</taxon>
        <taxon>Haladaptatus</taxon>
    </lineage>
</organism>
<feature type="transmembrane region" description="Helical" evidence="1">
    <location>
        <begin position="20"/>
        <end position="41"/>
    </location>
</feature>
<keyword evidence="1" id="KW-0472">Membrane</keyword>
<proteinExistence type="predicted"/>
<dbReference type="Proteomes" id="UP001501729">
    <property type="component" value="Unassembled WGS sequence"/>
</dbReference>
<reference evidence="2 3" key="1">
    <citation type="journal article" date="2019" name="Int. J. Syst. Evol. Microbiol.">
        <title>The Global Catalogue of Microorganisms (GCM) 10K type strain sequencing project: providing services to taxonomists for standard genome sequencing and annotation.</title>
        <authorList>
            <consortium name="The Broad Institute Genomics Platform"/>
            <consortium name="The Broad Institute Genome Sequencing Center for Infectious Disease"/>
            <person name="Wu L."/>
            <person name="Ma J."/>
        </authorList>
    </citation>
    <scope>NUCLEOTIDE SEQUENCE [LARGE SCALE GENOMIC DNA]</scope>
    <source>
        <strain evidence="2 3">JCM 17504</strain>
    </source>
</reference>